<dbReference type="GO" id="GO:0005634">
    <property type="term" value="C:nucleus"/>
    <property type="evidence" value="ECO:0007669"/>
    <property type="project" value="TreeGrafter"/>
</dbReference>
<evidence type="ECO:0000256" key="9">
    <source>
        <dbReference type="ARBA" id="ARBA00022704"/>
    </source>
</evidence>
<dbReference type="GO" id="GO:0043027">
    <property type="term" value="F:cysteine-type endopeptidase inhibitor activity involved in apoptotic process"/>
    <property type="evidence" value="ECO:0007669"/>
    <property type="project" value="TreeGrafter"/>
</dbReference>
<keyword evidence="11 15" id="KW-0863">Zinc-finger</keyword>
<evidence type="ECO:0000256" key="8">
    <source>
        <dbReference type="ARBA" id="ARBA00022703"/>
    </source>
</evidence>
<feature type="region of interest" description="Disordered" evidence="16">
    <location>
        <begin position="264"/>
        <end position="297"/>
    </location>
</feature>
<dbReference type="GO" id="GO:0006915">
    <property type="term" value="P:apoptotic process"/>
    <property type="evidence" value="ECO:0007669"/>
    <property type="project" value="UniProtKB-KW"/>
</dbReference>
<dbReference type="FunFam" id="1.10.1170.10:FF:000003">
    <property type="entry name" value="E3 ubiquitin-protein ligase XIAP"/>
    <property type="match status" value="1"/>
</dbReference>
<dbReference type="Gene3D" id="1.10.1170.10">
    <property type="entry name" value="Inhibitor Of Apoptosis Protein (2mihbC-IAP-1), Chain A"/>
    <property type="match status" value="2"/>
</dbReference>
<organism evidence="18 19">
    <name type="scientific">Pleurodeles waltl</name>
    <name type="common">Iberian ribbed newt</name>
    <dbReference type="NCBI Taxonomy" id="8319"/>
    <lineage>
        <taxon>Eukaryota</taxon>
        <taxon>Metazoa</taxon>
        <taxon>Chordata</taxon>
        <taxon>Craniata</taxon>
        <taxon>Vertebrata</taxon>
        <taxon>Euteleostomi</taxon>
        <taxon>Amphibia</taxon>
        <taxon>Batrachia</taxon>
        <taxon>Caudata</taxon>
        <taxon>Salamandroidea</taxon>
        <taxon>Salamandridae</taxon>
        <taxon>Pleurodelinae</taxon>
        <taxon>Pleurodeles</taxon>
    </lineage>
</organism>
<dbReference type="GO" id="GO:0005737">
    <property type="term" value="C:cytoplasm"/>
    <property type="evidence" value="ECO:0007669"/>
    <property type="project" value="UniProtKB-SubCell"/>
</dbReference>
<dbReference type="CDD" id="cd16713">
    <property type="entry name" value="RING-HC_BIRC2_3_7"/>
    <property type="match status" value="1"/>
</dbReference>
<dbReference type="InterPro" id="IPR001370">
    <property type="entry name" value="BIR_rpt"/>
</dbReference>
<dbReference type="InterPro" id="IPR013083">
    <property type="entry name" value="Znf_RING/FYVE/PHD"/>
</dbReference>
<keyword evidence="5" id="KW-0963">Cytoplasm</keyword>
<comment type="similarity">
    <text evidence="3">Belongs to the IAP family.</text>
</comment>
<dbReference type="SMART" id="SM00238">
    <property type="entry name" value="BIR"/>
    <property type="match status" value="2"/>
</dbReference>
<keyword evidence="9" id="KW-0789">Thiol protease inhibitor</keyword>
<evidence type="ECO:0000256" key="16">
    <source>
        <dbReference type="SAM" id="MobiDB-lite"/>
    </source>
</evidence>
<dbReference type="GO" id="GO:0051726">
    <property type="term" value="P:regulation of cell cycle"/>
    <property type="evidence" value="ECO:0007669"/>
    <property type="project" value="TreeGrafter"/>
</dbReference>
<feature type="compositionally biased region" description="Basic and acidic residues" evidence="16">
    <location>
        <begin position="274"/>
        <end position="297"/>
    </location>
</feature>
<dbReference type="FunFam" id="1.10.1170.10:FF:000002">
    <property type="entry name" value="Baculoviral IAP repeat containing 7"/>
    <property type="match status" value="1"/>
</dbReference>
<dbReference type="InterPro" id="IPR050784">
    <property type="entry name" value="IAP"/>
</dbReference>
<keyword evidence="6" id="KW-0808">Transferase</keyword>
<evidence type="ECO:0000256" key="2">
    <source>
        <dbReference type="ARBA" id="ARBA00004496"/>
    </source>
</evidence>
<evidence type="ECO:0000256" key="1">
    <source>
        <dbReference type="ARBA" id="ARBA00000900"/>
    </source>
</evidence>
<reference evidence="18" key="1">
    <citation type="journal article" date="2022" name="bioRxiv">
        <title>Sequencing and chromosome-scale assembly of the giantPleurodeles waltlgenome.</title>
        <authorList>
            <person name="Brown T."/>
            <person name="Elewa A."/>
            <person name="Iarovenko S."/>
            <person name="Subramanian E."/>
            <person name="Araus A.J."/>
            <person name="Petzold A."/>
            <person name="Susuki M."/>
            <person name="Suzuki K.-i.T."/>
            <person name="Hayashi T."/>
            <person name="Toyoda A."/>
            <person name="Oliveira C."/>
            <person name="Osipova E."/>
            <person name="Leigh N.D."/>
            <person name="Simon A."/>
            <person name="Yun M.H."/>
        </authorList>
    </citation>
    <scope>NUCLEOTIDE SEQUENCE</scope>
    <source>
        <strain evidence="18">20211129_DDA</strain>
        <tissue evidence="18">Liver</tissue>
    </source>
</reference>
<dbReference type="SUPFAM" id="SSF57924">
    <property type="entry name" value="Inhibitor of apoptosis (IAP) repeat"/>
    <property type="match status" value="2"/>
</dbReference>
<feature type="domain" description="RING-type" evidence="17">
    <location>
        <begin position="311"/>
        <end position="346"/>
    </location>
</feature>
<dbReference type="GO" id="GO:0043066">
    <property type="term" value="P:negative regulation of apoptotic process"/>
    <property type="evidence" value="ECO:0007669"/>
    <property type="project" value="TreeGrafter"/>
</dbReference>
<keyword evidence="10" id="KW-0479">Metal-binding</keyword>
<evidence type="ECO:0000256" key="10">
    <source>
        <dbReference type="ARBA" id="ARBA00022723"/>
    </source>
</evidence>
<protein>
    <recommendedName>
        <fullName evidence="4">RING-type E3 ubiquitin transferase</fullName>
        <ecNumber evidence="4">2.3.2.27</ecNumber>
    </recommendedName>
</protein>
<evidence type="ECO:0000256" key="7">
    <source>
        <dbReference type="ARBA" id="ARBA00022690"/>
    </source>
</evidence>
<dbReference type="PROSITE" id="PS50089">
    <property type="entry name" value="ZF_RING_2"/>
    <property type="match status" value="1"/>
</dbReference>
<evidence type="ECO:0000313" key="18">
    <source>
        <dbReference type="EMBL" id="KAJ1079876.1"/>
    </source>
</evidence>
<dbReference type="EC" id="2.3.2.27" evidence="4"/>
<dbReference type="GO" id="GO:0061630">
    <property type="term" value="F:ubiquitin protein ligase activity"/>
    <property type="evidence" value="ECO:0007669"/>
    <property type="project" value="UniProtKB-EC"/>
</dbReference>
<name>A0AAV7KLI1_PLEWA</name>
<dbReference type="AlphaFoldDB" id="A0AAV7KLI1"/>
<dbReference type="InterPro" id="IPR001841">
    <property type="entry name" value="Znf_RING"/>
</dbReference>
<keyword evidence="14" id="KW-0832">Ubl conjugation</keyword>
<dbReference type="SMART" id="SM00184">
    <property type="entry name" value="RING"/>
    <property type="match status" value="1"/>
</dbReference>
<dbReference type="Pfam" id="PF00653">
    <property type="entry name" value="BIR"/>
    <property type="match status" value="2"/>
</dbReference>
<evidence type="ECO:0000256" key="6">
    <source>
        <dbReference type="ARBA" id="ARBA00022679"/>
    </source>
</evidence>
<keyword evidence="7" id="KW-0646">Protease inhibitor</keyword>
<dbReference type="GO" id="GO:0008270">
    <property type="term" value="F:zinc ion binding"/>
    <property type="evidence" value="ECO:0007669"/>
    <property type="project" value="UniProtKB-KW"/>
</dbReference>
<dbReference type="EMBL" id="JANPWB010000016">
    <property type="protein sequence ID" value="KAJ1079876.1"/>
    <property type="molecule type" value="Genomic_DNA"/>
</dbReference>
<evidence type="ECO:0000256" key="5">
    <source>
        <dbReference type="ARBA" id="ARBA00022490"/>
    </source>
</evidence>
<evidence type="ECO:0000259" key="17">
    <source>
        <dbReference type="PROSITE" id="PS50089"/>
    </source>
</evidence>
<keyword evidence="13" id="KW-0862">Zinc</keyword>
<dbReference type="Proteomes" id="UP001066276">
    <property type="component" value="Chromosome 12"/>
</dbReference>
<accession>A0AAV7KLI1</accession>
<comment type="caution">
    <text evidence="18">The sequence shown here is derived from an EMBL/GenBank/DDBJ whole genome shotgun (WGS) entry which is preliminary data.</text>
</comment>
<evidence type="ECO:0000256" key="15">
    <source>
        <dbReference type="PROSITE-ProRule" id="PRU00175"/>
    </source>
</evidence>
<dbReference type="PANTHER" id="PTHR10044:SF163">
    <property type="entry name" value="BACULOVIRAL IAP REPEAT-CONTAINING PROTEIN 7"/>
    <property type="match status" value="1"/>
</dbReference>
<sequence length="358" mass="40694">MSYYETRRTSLPGGARRRSSSSDSLAQRTVDSVLSDLAPGWAAVDCRQASMVSEEARLRTFQHWPSSAPVSPVDLARSGFFYLGPGDRVQCFSCRGVLKCWAAGENVMSEHQKFFPICPFVLGREVRNRPRVQPRGRRPDCMDGQILGQLQRMATEDTPVLDNPAHPDMALEWTRLSSFRYWPLYAEGQPQQLARAGFFYVGHGDQVKCFYCDGGLRNWEEDDDPWTEHAKWFPRCEFLQHVLGQDYILSVQERYFGSPGVQAVGQETGTSPMQHREAETRDHEMETRPTPAKDAETAEEQLRRLQEERMCKICMDNQVSIVFVPCGHLVVCRECAPSLTQCPICRAPIRGSVRTFMS</sequence>
<evidence type="ECO:0000256" key="4">
    <source>
        <dbReference type="ARBA" id="ARBA00012483"/>
    </source>
</evidence>
<keyword evidence="8" id="KW-0053">Apoptosis</keyword>
<evidence type="ECO:0000256" key="3">
    <source>
        <dbReference type="ARBA" id="ARBA00006672"/>
    </source>
</evidence>
<dbReference type="Gene3D" id="3.30.40.10">
    <property type="entry name" value="Zinc/RING finger domain, C3HC4 (zinc finger)"/>
    <property type="match status" value="1"/>
</dbReference>
<evidence type="ECO:0000256" key="12">
    <source>
        <dbReference type="ARBA" id="ARBA00022786"/>
    </source>
</evidence>
<evidence type="ECO:0000256" key="11">
    <source>
        <dbReference type="ARBA" id="ARBA00022771"/>
    </source>
</evidence>
<feature type="region of interest" description="Disordered" evidence="16">
    <location>
        <begin position="1"/>
        <end position="24"/>
    </location>
</feature>
<comment type="subcellular location">
    <subcellularLocation>
        <location evidence="2">Cytoplasm</location>
    </subcellularLocation>
</comment>
<evidence type="ECO:0000313" key="19">
    <source>
        <dbReference type="Proteomes" id="UP001066276"/>
    </source>
</evidence>
<dbReference type="GO" id="GO:0031398">
    <property type="term" value="P:positive regulation of protein ubiquitination"/>
    <property type="evidence" value="ECO:0007669"/>
    <property type="project" value="TreeGrafter"/>
</dbReference>
<keyword evidence="19" id="KW-1185">Reference proteome</keyword>
<proteinExistence type="inferred from homology"/>
<dbReference type="PANTHER" id="PTHR10044">
    <property type="entry name" value="INHIBITOR OF APOPTOSIS"/>
    <property type="match status" value="1"/>
</dbReference>
<dbReference type="FunFam" id="3.30.40.10:FF:000184">
    <property type="entry name" value="Baculoviral IAP repeat containing 2"/>
    <property type="match status" value="1"/>
</dbReference>
<dbReference type="PROSITE" id="PS50143">
    <property type="entry name" value="BIR_REPEAT_2"/>
    <property type="match status" value="2"/>
</dbReference>
<dbReference type="CDD" id="cd00022">
    <property type="entry name" value="BIR"/>
    <property type="match status" value="2"/>
</dbReference>
<gene>
    <name evidence="18" type="ORF">NDU88_000108</name>
</gene>
<dbReference type="Pfam" id="PF13920">
    <property type="entry name" value="zf-C3HC4_3"/>
    <property type="match status" value="1"/>
</dbReference>
<keyword evidence="12" id="KW-0833">Ubl conjugation pathway</keyword>
<evidence type="ECO:0000256" key="13">
    <source>
        <dbReference type="ARBA" id="ARBA00022833"/>
    </source>
</evidence>
<evidence type="ECO:0000256" key="14">
    <source>
        <dbReference type="ARBA" id="ARBA00022843"/>
    </source>
</evidence>
<dbReference type="GO" id="GO:0004869">
    <property type="term" value="F:cysteine-type endopeptidase inhibitor activity"/>
    <property type="evidence" value="ECO:0007669"/>
    <property type="project" value="UniProtKB-KW"/>
</dbReference>
<comment type="catalytic activity">
    <reaction evidence="1">
        <text>S-ubiquitinyl-[E2 ubiquitin-conjugating enzyme]-L-cysteine + [acceptor protein]-L-lysine = [E2 ubiquitin-conjugating enzyme]-L-cysteine + N(6)-ubiquitinyl-[acceptor protein]-L-lysine.</text>
        <dbReference type="EC" id="2.3.2.27"/>
    </reaction>
</comment>
<dbReference type="PROSITE" id="PS01282">
    <property type="entry name" value="BIR_REPEAT_1"/>
    <property type="match status" value="2"/>
</dbReference>